<dbReference type="Proteomes" id="UP000095282">
    <property type="component" value="Unplaced"/>
</dbReference>
<dbReference type="GO" id="GO:0000981">
    <property type="term" value="F:DNA-binding transcription factor activity, RNA polymerase II-specific"/>
    <property type="evidence" value="ECO:0007669"/>
    <property type="project" value="TreeGrafter"/>
</dbReference>
<dbReference type="GO" id="GO:0005634">
    <property type="term" value="C:nucleus"/>
    <property type="evidence" value="ECO:0007669"/>
    <property type="project" value="UniProtKB-SubCell"/>
</dbReference>
<dbReference type="PRINTS" id="PR00053">
    <property type="entry name" value="FORKHEAD"/>
</dbReference>
<dbReference type="GO" id="GO:0005737">
    <property type="term" value="C:cytoplasm"/>
    <property type="evidence" value="ECO:0007669"/>
    <property type="project" value="UniProtKB-SubCell"/>
</dbReference>
<feature type="domain" description="Fork-head" evidence="12">
    <location>
        <begin position="48"/>
        <end position="142"/>
    </location>
</feature>
<evidence type="ECO:0000256" key="7">
    <source>
        <dbReference type="ARBA" id="ARBA00056779"/>
    </source>
</evidence>
<dbReference type="InterPro" id="IPR036390">
    <property type="entry name" value="WH_DNA-bd_sf"/>
</dbReference>
<feature type="DNA-binding region" description="Fork-head" evidence="10">
    <location>
        <begin position="48"/>
        <end position="142"/>
    </location>
</feature>
<dbReference type="SUPFAM" id="SSF46785">
    <property type="entry name" value="Winged helix' DNA-binding domain"/>
    <property type="match status" value="1"/>
</dbReference>
<keyword evidence="3" id="KW-0805">Transcription regulation</keyword>
<dbReference type="Pfam" id="PF00250">
    <property type="entry name" value="Forkhead"/>
    <property type="match status" value="1"/>
</dbReference>
<keyword evidence="2" id="KW-0963">Cytoplasm</keyword>
<dbReference type="STRING" id="1561998.A0A1I7U6K0"/>
<keyword evidence="5" id="KW-0804">Transcription</keyword>
<dbReference type="Gene3D" id="1.10.10.10">
    <property type="entry name" value="Winged helix-like DNA-binding domain superfamily/Winged helix DNA-binding domain"/>
    <property type="match status" value="1"/>
</dbReference>
<keyword evidence="6 10" id="KW-0539">Nucleus</keyword>
<evidence type="ECO:0000256" key="4">
    <source>
        <dbReference type="ARBA" id="ARBA00023125"/>
    </source>
</evidence>
<sequence>MTEFTVSKMLSDTPNVTSEEECVDSSGTSTPESVDHKSNVSTPGPEERPPYSYNALIAMAIQNSPNKRLKLQEIYHYISTNFPYYKPEKASQWQNSVRHNLSLHREFQKVKLDDKTVGSYWEMTADLGTDVYIGKDCGKLRRHKNSSRSRNKPSPSTIPQLPILPQIPLVPTPLFLNPLLQNPALFQMLLQNAQFQNMQRMQPLPNFPMFPVGFPSIVPPKQG</sequence>
<dbReference type="InterPro" id="IPR036388">
    <property type="entry name" value="WH-like_DNA-bd_sf"/>
</dbReference>
<dbReference type="PANTHER" id="PTHR11829:SF398">
    <property type="entry name" value="FORKHEAD BOX PROTEIN PES-1"/>
    <property type="match status" value="1"/>
</dbReference>
<evidence type="ECO:0000256" key="8">
    <source>
        <dbReference type="ARBA" id="ARBA00071285"/>
    </source>
</evidence>
<keyword evidence="4 10" id="KW-0238">DNA-binding</keyword>
<evidence type="ECO:0000256" key="5">
    <source>
        <dbReference type="ARBA" id="ARBA00023163"/>
    </source>
</evidence>
<keyword evidence="13" id="KW-1185">Reference proteome</keyword>
<evidence type="ECO:0000256" key="2">
    <source>
        <dbReference type="ARBA" id="ARBA00022490"/>
    </source>
</evidence>
<organism evidence="13 14">
    <name type="scientific">Caenorhabditis tropicalis</name>
    <dbReference type="NCBI Taxonomy" id="1561998"/>
    <lineage>
        <taxon>Eukaryota</taxon>
        <taxon>Metazoa</taxon>
        <taxon>Ecdysozoa</taxon>
        <taxon>Nematoda</taxon>
        <taxon>Chromadorea</taxon>
        <taxon>Rhabditida</taxon>
        <taxon>Rhabditina</taxon>
        <taxon>Rhabditomorpha</taxon>
        <taxon>Rhabditoidea</taxon>
        <taxon>Rhabditidae</taxon>
        <taxon>Peloderinae</taxon>
        <taxon>Caenorhabditis</taxon>
    </lineage>
</organism>
<evidence type="ECO:0000256" key="10">
    <source>
        <dbReference type="PROSITE-ProRule" id="PRU00089"/>
    </source>
</evidence>
<comment type="function">
    <text evidence="7">Transcription factor. Plays a role in embryogenesis and later development, perhaps acting redundantly with forkhead protein fkh-2.</text>
</comment>
<evidence type="ECO:0000256" key="11">
    <source>
        <dbReference type="SAM" id="MobiDB-lite"/>
    </source>
</evidence>
<dbReference type="SMART" id="SM00339">
    <property type="entry name" value="FH"/>
    <property type="match status" value="1"/>
</dbReference>
<dbReference type="PROSITE" id="PS00658">
    <property type="entry name" value="FORK_HEAD_2"/>
    <property type="match status" value="1"/>
</dbReference>
<evidence type="ECO:0000256" key="6">
    <source>
        <dbReference type="ARBA" id="ARBA00023242"/>
    </source>
</evidence>
<dbReference type="FunFam" id="1.10.10.10:FF:000946">
    <property type="entry name" value="ForKHead transcription factor family"/>
    <property type="match status" value="1"/>
</dbReference>
<dbReference type="GO" id="GO:0000978">
    <property type="term" value="F:RNA polymerase II cis-regulatory region sequence-specific DNA binding"/>
    <property type="evidence" value="ECO:0007669"/>
    <property type="project" value="TreeGrafter"/>
</dbReference>
<dbReference type="InterPro" id="IPR050211">
    <property type="entry name" value="FOX_domain-containing"/>
</dbReference>
<feature type="compositionally biased region" description="Polar residues" evidence="11">
    <location>
        <begin position="1"/>
        <end position="17"/>
    </location>
</feature>
<dbReference type="eggNOG" id="KOG2294">
    <property type="taxonomic scope" value="Eukaryota"/>
</dbReference>
<evidence type="ECO:0000313" key="13">
    <source>
        <dbReference type="Proteomes" id="UP000095282"/>
    </source>
</evidence>
<name>A0A1I7U6K0_9PELO</name>
<dbReference type="WBParaSite" id="Csp11.Scaffold629.g15372.t1">
    <property type="protein sequence ID" value="Csp11.Scaffold629.g15372.t1"/>
    <property type="gene ID" value="Csp11.Scaffold629.g15372"/>
</dbReference>
<evidence type="ECO:0000256" key="1">
    <source>
        <dbReference type="ARBA" id="ARBA00004496"/>
    </source>
</evidence>
<protein>
    <recommendedName>
        <fullName evidence="8">Forkhead box protein pes-1</fullName>
    </recommendedName>
    <alternativeName>
        <fullName evidence="9">Pattern expression site 1</fullName>
    </alternativeName>
</protein>
<reference evidence="14" key="1">
    <citation type="submission" date="2016-11" db="UniProtKB">
        <authorList>
            <consortium name="WormBaseParasite"/>
        </authorList>
    </citation>
    <scope>IDENTIFICATION</scope>
</reference>
<dbReference type="GO" id="GO:0009653">
    <property type="term" value="P:anatomical structure morphogenesis"/>
    <property type="evidence" value="ECO:0007669"/>
    <property type="project" value="TreeGrafter"/>
</dbReference>
<evidence type="ECO:0000313" key="14">
    <source>
        <dbReference type="WBParaSite" id="Csp11.Scaffold629.g15372.t1"/>
    </source>
</evidence>
<dbReference type="PANTHER" id="PTHR11829">
    <property type="entry name" value="FORKHEAD BOX PROTEIN"/>
    <property type="match status" value="1"/>
</dbReference>
<evidence type="ECO:0000256" key="3">
    <source>
        <dbReference type="ARBA" id="ARBA00023015"/>
    </source>
</evidence>
<dbReference type="InterPro" id="IPR030456">
    <property type="entry name" value="TF_fork_head_CS_2"/>
</dbReference>
<proteinExistence type="predicted"/>
<dbReference type="InterPro" id="IPR001766">
    <property type="entry name" value="Fork_head_dom"/>
</dbReference>
<dbReference type="AlphaFoldDB" id="A0A1I7U6K0"/>
<dbReference type="CDD" id="cd00059">
    <property type="entry name" value="FH_FOX"/>
    <property type="match status" value="1"/>
</dbReference>
<dbReference type="GO" id="GO:0030154">
    <property type="term" value="P:cell differentiation"/>
    <property type="evidence" value="ECO:0007669"/>
    <property type="project" value="TreeGrafter"/>
</dbReference>
<dbReference type="InterPro" id="IPR018122">
    <property type="entry name" value="TF_fork_head_CS_1"/>
</dbReference>
<accession>A0A1I7U6K0</accession>
<comment type="subcellular location">
    <subcellularLocation>
        <location evidence="1">Cytoplasm</location>
    </subcellularLocation>
    <subcellularLocation>
        <location evidence="10">Nucleus</location>
    </subcellularLocation>
</comment>
<evidence type="ECO:0000259" key="12">
    <source>
        <dbReference type="PROSITE" id="PS50039"/>
    </source>
</evidence>
<dbReference type="PROSITE" id="PS50039">
    <property type="entry name" value="FORK_HEAD_3"/>
    <property type="match status" value="1"/>
</dbReference>
<dbReference type="PROSITE" id="PS00657">
    <property type="entry name" value="FORK_HEAD_1"/>
    <property type="match status" value="1"/>
</dbReference>
<evidence type="ECO:0000256" key="9">
    <source>
        <dbReference type="ARBA" id="ARBA00077003"/>
    </source>
</evidence>
<feature type="region of interest" description="Disordered" evidence="11">
    <location>
        <begin position="1"/>
        <end position="49"/>
    </location>
</feature>